<dbReference type="AlphaFoldDB" id="A0A6J2XEE9"/>
<keyword evidence="7" id="KW-0508">mRNA splicing</keyword>
<comment type="similarity">
    <text evidence="3">Belongs to the TSSC4 family.</text>
</comment>
<feature type="compositionally biased region" description="Polar residues" evidence="11">
    <location>
        <begin position="104"/>
        <end position="121"/>
    </location>
</feature>
<evidence type="ECO:0000256" key="10">
    <source>
        <dbReference type="ARBA" id="ARBA00045970"/>
    </source>
</evidence>
<dbReference type="GeneID" id="115877321"/>
<dbReference type="Proteomes" id="UP000504635">
    <property type="component" value="Unplaced"/>
</dbReference>
<evidence type="ECO:0000256" key="1">
    <source>
        <dbReference type="ARBA" id="ARBA00004123"/>
    </source>
</evidence>
<feature type="region of interest" description="Disordered" evidence="11">
    <location>
        <begin position="90"/>
        <end position="163"/>
    </location>
</feature>
<feature type="compositionally biased region" description="Basic and acidic residues" evidence="11">
    <location>
        <begin position="1"/>
        <end position="11"/>
    </location>
</feature>
<keyword evidence="5" id="KW-0507">mRNA processing</keyword>
<keyword evidence="4" id="KW-0963">Cytoplasm</keyword>
<evidence type="ECO:0000256" key="8">
    <source>
        <dbReference type="ARBA" id="ARBA00023242"/>
    </source>
</evidence>
<dbReference type="InterPro" id="IPR029338">
    <property type="entry name" value="TSSC4"/>
</dbReference>
<gene>
    <name evidence="13" type="primary">LOC115877321</name>
</gene>
<dbReference type="KEGG" id="soy:115877321"/>
<dbReference type="GO" id="GO:0005681">
    <property type="term" value="C:spliceosomal complex"/>
    <property type="evidence" value="ECO:0007669"/>
    <property type="project" value="UniProtKB-KW"/>
</dbReference>
<dbReference type="Pfam" id="PF15264">
    <property type="entry name" value="TSSC4"/>
    <property type="match status" value="1"/>
</dbReference>
<evidence type="ECO:0000313" key="13">
    <source>
        <dbReference type="RefSeq" id="XP_030749320.1"/>
    </source>
</evidence>
<protein>
    <recommendedName>
        <fullName evidence="9">U5 small nuclear ribonucleoprotein TSSC4</fullName>
    </recommendedName>
</protein>
<evidence type="ECO:0000256" key="5">
    <source>
        <dbReference type="ARBA" id="ARBA00022664"/>
    </source>
</evidence>
<keyword evidence="8" id="KW-0539">Nucleus</keyword>
<dbReference type="PANTHER" id="PTHR13445:SF3">
    <property type="entry name" value="U5 SMALL NUCLEAR RIBONUCLEOPROTEIN TSSC4"/>
    <property type="match status" value="1"/>
</dbReference>
<organism evidence="12 13">
    <name type="scientific">Sitophilus oryzae</name>
    <name type="common">Rice weevil</name>
    <name type="synonym">Curculio oryzae</name>
    <dbReference type="NCBI Taxonomy" id="7048"/>
    <lineage>
        <taxon>Eukaryota</taxon>
        <taxon>Metazoa</taxon>
        <taxon>Ecdysozoa</taxon>
        <taxon>Arthropoda</taxon>
        <taxon>Hexapoda</taxon>
        <taxon>Insecta</taxon>
        <taxon>Pterygota</taxon>
        <taxon>Neoptera</taxon>
        <taxon>Endopterygota</taxon>
        <taxon>Coleoptera</taxon>
        <taxon>Polyphaga</taxon>
        <taxon>Cucujiformia</taxon>
        <taxon>Curculionidae</taxon>
        <taxon>Dryophthorinae</taxon>
        <taxon>Sitophilus</taxon>
    </lineage>
</organism>
<evidence type="ECO:0000256" key="4">
    <source>
        <dbReference type="ARBA" id="ARBA00022490"/>
    </source>
</evidence>
<name>A0A6J2XEE9_SITOR</name>
<proteinExistence type="inferred from homology"/>
<dbReference type="GO" id="GO:0005737">
    <property type="term" value="C:cytoplasm"/>
    <property type="evidence" value="ECO:0007669"/>
    <property type="project" value="UniProtKB-SubCell"/>
</dbReference>
<feature type="compositionally biased region" description="Basic residues" evidence="11">
    <location>
        <begin position="135"/>
        <end position="144"/>
    </location>
</feature>
<evidence type="ECO:0000256" key="3">
    <source>
        <dbReference type="ARBA" id="ARBA00010362"/>
    </source>
</evidence>
<keyword evidence="6" id="KW-0747">Spliceosome</keyword>
<dbReference type="InParanoid" id="A0A6J2XEE9"/>
<dbReference type="GO" id="GO:0006397">
    <property type="term" value="P:mRNA processing"/>
    <property type="evidence" value="ECO:0007669"/>
    <property type="project" value="UniProtKB-KW"/>
</dbReference>
<keyword evidence="12" id="KW-1185">Reference proteome</keyword>
<dbReference type="PANTHER" id="PTHR13445">
    <property type="entry name" value="TUMOR SUPPRESSING SUBTRANSFERABLE CANDIDATE 4 TSSC4"/>
    <property type="match status" value="1"/>
</dbReference>
<evidence type="ECO:0000256" key="6">
    <source>
        <dbReference type="ARBA" id="ARBA00022728"/>
    </source>
</evidence>
<feature type="compositionally biased region" description="Basic and acidic residues" evidence="11">
    <location>
        <begin position="145"/>
        <end position="163"/>
    </location>
</feature>
<evidence type="ECO:0000256" key="2">
    <source>
        <dbReference type="ARBA" id="ARBA00004496"/>
    </source>
</evidence>
<reference evidence="13" key="1">
    <citation type="submission" date="2025-08" db="UniProtKB">
        <authorList>
            <consortium name="RefSeq"/>
        </authorList>
    </citation>
    <scope>IDENTIFICATION</scope>
    <source>
        <tissue evidence="13">Gonads</tissue>
    </source>
</reference>
<evidence type="ECO:0000313" key="12">
    <source>
        <dbReference type="Proteomes" id="UP000504635"/>
    </source>
</evidence>
<comment type="function">
    <text evidence="10">Protein associated with the U5 snRNP, during its maturation and its post-splicing recycling and which is required for spliceosomal tri-snRNP complex assembly in the nucleus. Has a molecular sequestering activity and transiently hinders SNRNP200 binding sites for constitutive splicing factors that intervene later during the assembly of the spliceosome and splicing. Together with its molecular sequestering activity, may also function as a molecular adapter and placeholder, coordinating the assembly of the U5 snRNP and its association with the U4/U6 di-snRNP.</text>
</comment>
<dbReference type="GO" id="GO:0008380">
    <property type="term" value="P:RNA splicing"/>
    <property type="evidence" value="ECO:0007669"/>
    <property type="project" value="UniProtKB-KW"/>
</dbReference>
<evidence type="ECO:0000256" key="7">
    <source>
        <dbReference type="ARBA" id="ARBA00023187"/>
    </source>
</evidence>
<sequence>MRHLKGKESIFKKPQRTAPKNYITRMPDFKKNPHKWTKYSLEDVQEITDESNKKSAMDFLKQLANRRKLEQGLMEDEKMDDLPSKIVFNKHIKKNSNDQEKVSETQSTESNSEKSQLSFNHSKVIMPEYNIGQKVPRKNRNLKRNKPEKSNELRLDHLDFEDE</sequence>
<dbReference type="OrthoDB" id="1906282at2759"/>
<feature type="region of interest" description="Disordered" evidence="11">
    <location>
        <begin position="1"/>
        <end position="20"/>
    </location>
</feature>
<accession>A0A6J2XEE9</accession>
<evidence type="ECO:0000256" key="9">
    <source>
        <dbReference type="ARBA" id="ARBA00035304"/>
    </source>
</evidence>
<comment type="subcellular location">
    <subcellularLocation>
        <location evidence="2">Cytoplasm</location>
    </subcellularLocation>
    <subcellularLocation>
        <location evidence="1">Nucleus</location>
    </subcellularLocation>
</comment>
<evidence type="ECO:0000256" key="11">
    <source>
        <dbReference type="SAM" id="MobiDB-lite"/>
    </source>
</evidence>
<dbReference type="RefSeq" id="XP_030749320.1">
    <property type="nucleotide sequence ID" value="XM_030893460.1"/>
</dbReference>